<dbReference type="EC" id="2.1.1.77" evidence="3"/>
<evidence type="ECO:0000256" key="2">
    <source>
        <dbReference type="ARBA" id="ARBA00005369"/>
    </source>
</evidence>
<organism evidence="12">
    <name type="scientific">Desulfobacca acetoxidans</name>
    <dbReference type="NCBI Taxonomy" id="60893"/>
    <lineage>
        <taxon>Bacteria</taxon>
        <taxon>Pseudomonadati</taxon>
        <taxon>Thermodesulfobacteriota</taxon>
        <taxon>Desulfobaccia</taxon>
        <taxon>Desulfobaccales</taxon>
        <taxon>Desulfobaccaceae</taxon>
        <taxon>Desulfobacca</taxon>
    </lineage>
</organism>
<dbReference type="SUPFAM" id="SSF53335">
    <property type="entry name" value="S-adenosyl-L-methionine-dependent methyltransferases"/>
    <property type="match status" value="1"/>
</dbReference>
<dbReference type="GO" id="GO:0032259">
    <property type="term" value="P:methylation"/>
    <property type="evidence" value="ECO:0007669"/>
    <property type="project" value="UniProtKB-KW"/>
</dbReference>
<evidence type="ECO:0000256" key="6">
    <source>
        <dbReference type="ARBA" id="ARBA00022603"/>
    </source>
</evidence>
<evidence type="ECO:0000256" key="7">
    <source>
        <dbReference type="ARBA" id="ARBA00022679"/>
    </source>
</evidence>
<evidence type="ECO:0000256" key="4">
    <source>
        <dbReference type="ARBA" id="ARBA00013346"/>
    </source>
</evidence>
<comment type="subcellular location">
    <subcellularLocation>
        <location evidence="1">Cytoplasm</location>
    </subcellularLocation>
</comment>
<dbReference type="EMBL" id="DTHB01000056">
    <property type="protein sequence ID" value="HGB15573.1"/>
    <property type="molecule type" value="Genomic_DNA"/>
</dbReference>
<evidence type="ECO:0000256" key="11">
    <source>
        <dbReference type="ARBA" id="ARBA00031350"/>
    </source>
</evidence>
<evidence type="ECO:0000256" key="1">
    <source>
        <dbReference type="ARBA" id="ARBA00004496"/>
    </source>
</evidence>
<keyword evidence="5" id="KW-0963">Cytoplasm</keyword>
<sequence>MVGWVIPPPKKPVKTPAEFRRERWAKVKELEARGFLRSPRLKAAMLKVPREEFIPPPYRDYAYLEVPLPLPGEATISCPHSYPLFYEALELGPGHRFLEVGTGSGYGAALACEVVGPAGLVVTVEIDPETLPSPGKICSAWGMGKY</sequence>
<evidence type="ECO:0000313" key="12">
    <source>
        <dbReference type="EMBL" id="HGB15573.1"/>
    </source>
</evidence>
<evidence type="ECO:0000256" key="8">
    <source>
        <dbReference type="ARBA" id="ARBA00022691"/>
    </source>
</evidence>
<comment type="caution">
    <text evidence="12">The sequence shown here is derived from an EMBL/GenBank/DDBJ whole genome shotgun (WGS) entry which is preliminary data.</text>
</comment>
<name>A0A7C3WN12_9BACT</name>
<reference evidence="12" key="1">
    <citation type="journal article" date="2020" name="mSystems">
        <title>Genome- and Community-Level Interaction Insights into Carbon Utilization and Element Cycling Functions of Hydrothermarchaeota in Hydrothermal Sediment.</title>
        <authorList>
            <person name="Zhou Z."/>
            <person name="Liu Y."/>
            <person name="Xu W."/>
            <person name="Pan J."/>
            <person name="Luo Z.H."/>
            <person name="Li M."/>
        </authorList>
    </citation>
    <scope>NUCLEOTIDE SEQUENCE [LARGE SCALE GENOMIC DNA]</scope>
    <source>
        <strain evidence="12">SpSt-776</strain>
    </source>
</reference>
<dbReference type="PANTHER" id="PTHR11579:SF0">
    <property type="entry name" value="PROTEIN-L-ISOASPARTATE(D-ASPARTATE) O-METHYLTRANSFERASE"/>
    <property type="match status" value="1"/>
</dbReference>
<gene>
    <name evidence="12" type="ORF">ENV62_10115</name>
</gene>
<dbReference type="InterPro" id="IPR000682">
    <property type="entry name" value="PCMT"/>
</dbReference>
<keyword evidence="7" id="KW-0808">Transferase</keyword>
<evidence type="ECO:0000256" key="10">
    <source>
        <dbReference type="ARBA" id="ARBA00031323"/>
    </source>
</evidence>
<evidence type="ECO:0000256" key="9">
    <source>
        <dbReference type="ARBA" id="ARBA00030757"/>
    </source>
</evidence>
<comment type="similarity">
    <text evidence="2">Belongs to the methyltransferase superfamily. L-isoaspartyl/D-aspartyl protein methyltransferase family.</text>
</comment>
<proteinExistence type="inferred from homology"/>
<dbReference type="Gene3D" id="3.40.50.150">
    <property type="entry name" value="Vaccinia Virus protein VP39"/>
    <property type="match status" value="1"/>
</dbReference>
<dbReference type="GO" id="GO:0004719">
    <property type="term" value="F:protein-L-isoaspartate (D-aspartate) O-methyltransferase activity"/>
    <property type="evidence" value="ECO:0007669"/>
    <property type="project" value="UniProtKB-EC"/>
</dbReference>
<dbReference type="Pfam" id="PF01135">
    <property type="entry name" value="PCMT"/>
    <property type="match status" value="1"/>
</dbReference>
<keyword evidence="8" id="KW-0949">S-adenosyl-L-methionine</keyword>
<evidence type="ECO:0000256" key="3">
    <source>
        <dbReference type="ARBA" id="ARBA00011890"/>
    </source>
</evidence>
<dbReference type="GO" id="GO:0005737">
    <property type="term" value="C:cytoplasm"/>
    <property type="evidence" value="ECO:0007669"/>
    <property type="project" value="UniProtKB-SubCell"/>
</dbReference>
<accession>A0A7C3WN12</accession>
<evidence type="ECO:0000256" key="5">
    <source>
        <dbReference type="ARBA" id="ARBA00022490"/>
    </source>
</evidence>
<keyword evidence="6" id="KW-0489">Methyltransferase</keyword>
<protein>
    <recommendedName>
        <fullName evidence="4">Protein-L-isoaspartate O-methyltransferase</fullName>
        <ecNumber evidence="3">2.1.1.77</ecNumber>
    </recommendedName>
    <alternativeName>
        <fullName evidence="11">L-isoaspartyl protein carboxyl methyltransferase</fullName>
    </alternativeName>
    <alternativeName>
        <fullName evidence="9">Protein L-isoaspartyl methyltransferase</fullName>
    </alternativeName>
    <alternativeName>
        <fullName evidence="10">Protein-beta-aspartate methyltransferase</fullName>
    </alternativeName>
</protein>
<dbReference type="PANTHER" id="PTHR11579">
    <property type="entry name" value="PROTEIN-L-ISOASPARTATE O-METHYLTRANSFERASE"/>
    <property type="match status" value="1"/>
</dbReference>
<dbReference type="InterPro" id="IPR029063">
    <property type="entry name" value="SAM-dependent_MTases_sf"/>
</dbReference>
<dbReference type="AlphaFoldDB" id="A0A7C3WN12"/>